<dbReference type="AlphaFoldDB" id="A0A0E9UPY8"/>
<reference evidence="1" key="2">
    <citation type="journal article" date="2015" name="Fish Shellfish Immunol.">
        <title>Early steps in the European eel (Anguilla anguilla)-Vibrio vulnificus interaction in the gills: Role of the RtxA13 toxin.</title>
        <authorList>
            <person name="Callol A."/>
            <person name="Pajuelo D."/>
            <person name="Ebbesson L."/>
            <person name="Teles M."/>
            <person name="MacKenzie S."/>
            <person name="Amaro C."/>
        </authorList>
    </citation>
    <scope>NUCLEOTIDE SEQUENCE</scope>
</reference>
<evidence type="ECO:0000313" key="1">
    <source>
        <dbReference type="EMBL" id="JAH67816.1"/>
    </source>
</evidence>
<protein>
    <submittedName>
        <fullName evidence="1">Uncharacterized protein</fullName>
    </submittedName>
</protein>
<organism evidence="1">
    <name type="scientific">Anguilla anguilla</name>
    <name type="common">European freshwater eel</name>
    <name type="synonym">Muraena anguilla</name>
    <dbReference type="NCBI Taxonomy" id="7936"/>
    <lineage>
        <taxon>Eukaryota</taxon>
        <taxon>Metazoa</taxon>
        <taxon>Chordata</taxon>
        <taxon>Craniata</taxon>
        <taxon>Vertebrata</taxon>
        <taxon>Euteleostomi</taxon>
        <taxon>Actinopterygii</taxon>
        <taxon>Neopterygii</taxon>
        <taxon>Teleostei</taxon>
        <taxon>Anguilliformes</taxon>
        <taxon>Anguillidae</taxon>
        <taxon>Anguilla</taxon>
    </lineage>
</organism>
<name>A0A0E9UPY8_ANGAN</name>
<dbReference type="EMBL" id="GBXM01040761">
    <property type="protein sequence ID" value="JAH67816.1"/>
    <property type="molecule type" value="Transcribed_RNA"/>
</dbReference>
<reference evidence="1" key="1">
    <citation type="submission" date="2014-11" db="EMBL/GenBank/DDBJ databases">
        <authorList>
            <person name="Amaro Gonzalez C."/>
        </authorList>
    </citation>
    <scope>NUCLEOTIDE SEQUENCE</scope>
</reference>
<accession>A0A0E9UPY8</accession>
<proteinExistence type="predicted"/>
<sequence length="19" mass="2492">MRLQSYIHHELLQTWIYIF</sequence>